<gene>
    <name evidence="2" type="ORF">CIK65_12805</name>
</gene>
<dbReference type="EMBL" id="NRGQ01000018">
    <property type="protein sequence ID" value="PCC42597.1"/>
    <property type="molecule type" value="Genomic_DNA"/>
</dbReference>
<feature type="domain" description="Polysaccharide pyruvyl transferase" evidence="1">
    <location>
        <begin position="103"/>
        <end position="311"/>
    </location>
</feature>
<evidence type="ECO:0000313" key="3">
    <source>
        <dbReference type="Proteomes" id="UP000218620"/>
    </source>
</evidence>
<accession>A0A2A3YTH4</accession>
<dbReference type="InterPro" id="IPR007345">
    <property type="entry name" value="Polysacch_pyruvyl_Trfase"/>
</dbReference>
<evidence type="ECO:0000313" key="2">
    <source>
        <dbReference type="EMBL" id="PCC42597.1"/>
    </source>
</evidence>
<reference evidence="2 3" key="1">
    <citation type="journal article" date="2017" name="Elife">
        <title>Extensive horizontal gene transfer in cheese-associated bacteria.</title>
        <authorList>
            <person name="Bonham K.S."/>
            <person name="Wolfe B.E."/>
            <person name="Dutton R.J."/>
        </authorList>
    </citation>
    <scope>NUCLEOTIDE SEQUENCE [LARGE SCALE GENOMIC DNA]</scope>
    <source>
        <strain evidence="2 3">962_8</strain>
    </source>
</reference>
<dbReference type="RefSeq" id="WP_096167759.1">
    <property type="nucleotide sequence ID" value="NZ_NRGQ01000018.1"/>
</dbReference>
<sequence length="556" mass="63126">MKLGLIGIYRYADYLSFACNLHAYAFQQDLREPAKFAEAKYRTAIAAKASTPAAVKDRNTAARKWAVLAMRYRALTQKSKLRYDKLESFISQHLDFTEEEYDSDLFEIEDPGMDCYICVTEVIWQPWTPNYSFDRGLMLGSKAFEGKPKIAYAPSRGAKPDFEPDLSNAFFEYLEDNESISARERDFGQYIEENTGRTIPRVIDPVLLHGQDFWRKIAVPPNEQRYLLLYYVMERSTDTVAKAVKYAKANDLTIVELSDRPMRYGKVTDPGVKHVPRYDVSAKEWLGYISHADAVFTNSFHGCCFSLIFEKLFLVGKRNGNKVPNFLSEFGLTNQQFAPDDDVADFSKSIDFSQAQAHMLDFRSQSEEFLLTALQQAEESSDASSEAASRKHTARRREITYPALFHSGALANSSEVTSVSVTDSDSQGLKVKKLRTGSIEYSTPGVAYTNNGLERIAPNKFQTPTHQLAGWTLKFRVDKRWFRYLSDKTLAEGDTKGSHLDPRKMVFEDGAPIPHLPVNTISAVAFVAKWRKVEPQQARQPMKGSFAKLKNRFTSK</sequence>
<dbReference type="Proteomes" id="UP000218620">
    <property type="component" value="Unassembled WGS sequence"/>
</dbReference>
<protein>
    <recommendedName>
        <fullName evidence="1">Polysaccharide pyruvyl transferase domain-containing protein</fullName>
    </recommendedName>
</protein>
<evidence type="ECO:0000259" key="1">
    <source>
        <dbReference type="Pfam" id="PF04230"/>
    </source>
</evidence>
<organism evidence="2 3">
    <name type="scientific">Brevibacterium aurantiacum</name>
    <dbReference type="NCBI Taxonomy" id="273384"/>
    <lineage>
        <taxon>Bacteria</taxon>
        <taxon>Bacillati</taxon>
        <taxon>Actinomycetota</taxon>
        <taxon>Actinomycetes</taxon>
        <taxon>Micrococcales</taxon>
        <taxon>Brevibacteriaceae</taxon>
        <taxon>Brevibacterium</taxon>
    </lineage>
</organism>
<name>A0A2A3YTH4_BREAU</name>
<comment type="caution">
    <text evidence="2">The sequence shown here is derived from an EMBL/GenBank/DDBJ whole genome shotgun (WGS) entry which is preliminary data.</text>
</comment>
<proteinExistence type="predicted"/>
<dbReference type="AlphaFoldDB" id="A0A2A3YTH4"/>
<dbReference type="Pfam" id="PF04230">
    <property type="entry name" value="PS_pyruv_trans"/>
    <property type="match status" value="1"/>
</dbReference>